<dbReference type="AlphaFoldDB" id="A0A6M4G5X7"/>
<reference evidence="4 5" key="1">
    <citation type="submission" date="2020-04" db="EMBL/GenBank/DDBJ databases">
        <title>The Whole Genome Analysis of High salt-tolerant Sphingobium yanoikuyae YC-XJ2 with Aryl organophosphorus flame retardants (aryl-OPFRs)-degrading capacity and characteristics of Related phosphotriesterase.</title>
        <authorList>
            <person name="Li X."/>
        </authorList>
    </citation>
    <scope>NUCLEOTIDE SEQUENCE [LARGE SCALE GENOMIC DNA]</scope>
    <source>
        <strain evidence="4 5">YC-XJ2</strain>
    </source>
</reference>
<dbReference type="Pfam" id="PF00440">
    <property type="entry name" value="TetR_N"/>
    <property type="match status" value="1"/>
</dbReference>
<gene>
    <name evidence="4" type="ORF">HH800_09075</name>
</gene>
<dbReference type="GO" id="GO:0003700">
    <property type="term" value="F:DNA-binding transcription factor activity"/>
    <property type="evidence" value="ECO:0007669"/>
    <property type="project" value="TreeGrafter"/>
</dbReference>
<dbReference type="EMBL" id="CP053021">
    <property type="protein sequence ID" value="QJR02320.1"/>
    <property type="molecule type" value="Genomic_DNA"/>
</dbReference>
<evidence type="ECO:0000313" key="5">
    <source>
        <dbReference type="Proteomes" id="UP000502611"/>
    </source>
</evidence>
<name>A0A6M4G5X7_SPHYA</name>
<dbReference type="PANTHER" id="PTHR30055:SF200">
    <property type="entry name" value="HTH-TYPE TRANSCRIPTIONAL REPRESSOR BDCR"/>
    <property type="match status" value="1"/>
</dbReference>
<dbReference type="PANTHER" id="PTHR30055">
    <property type="entry name" value="HTH-TYPE TRANSCRIPTIONAL REGULATOR RUTR"/>
    <property type="match status" value="1"/>
</dbReference>
<dbReference type="InterPro" id="IPR050109">
    <property type="entry name" value="HTH-type_TetR-like_transc_reg"/>
</dbReference>
<evidence type="ECO:0000256" key="2">
    <source>
        <dbReference type="PROSITE-ProRule" id="PRU00335"/>
    </source>
</evidence>
<dbReference type="InterPro" id="IPR001647">
    <property type="entry name" value="HTH_TetR"/>
</dbReference>
<dbReference type="PROSITE" id="PS50977">
    <property type="entry name" value="HTH_TETR_2"/>
    <property type="match status" value="1"/>
</dbReference>
<organism evidence="4 5">
    <name type="scientific">Sphingobium yanoikuyae</name>
    <name type="common">Sphingomonas yanoikuyae</name>
    <dbReference type="NCBI Taxonomy" id="13690"/>
    <lineage>
        <taxon>Bacteria</taxon>
        <taxon>Pseudomonadati</taxon>
        <taxon>Pseudomonadota</taxon>
        <taxon>Alphaproteobacteria</taxon>
        <taxon>Sphingomonadales</taxon>
        <taxon>Sphingomonadaceae</taxon>
        <taxon>Sphingobium</taxon>
    </lineage>
</organism>
<keyword evidence="1 2" id="KW-0238">DNA-binding</keyword>
<dbReference type="InterPro" id="IPR009057">
    <property type="entry name" value="Homeodomain-like_sf"/>
</dbReference>
<evidence type="ECO:0000256" key="1">
    <source>
        <dbReference type="ARBA" id="ARBA00023125"/>
    </source>
</evidence>
<evidence type="ECO:0000313" key="4">
    <source>
        <dbReference type="EMBL" id="QJR02320.1"/>
    </source>
</evidence>
<dbReference type="SUPFAM" id="SSF46689">
    <property type="entry name" value="Homeodomain-like"/>
    <property type="match status" value="1"/>
</dbReference>
<proteinExistence type="predicted"/>
<dbReference type="Proteomes" id="UP000502611">
    <property type="component" value="Chromosome"/>
</dbReference>
<feature type="DNA-binding region" description="H-T-H motif" evidence="2">
    <location>
        <begin position="27"/>
        <end position="46"/>
    </location>
</feature>
<feature type="domain" description="HTH tetR-type" evidence="3">
    <location>
        <begin position="4"/>
        <end position="64"/>
    </location>
</feature>
<dbReference type="GO" id="GO:0000976">
    <property type="term" value="F:transcription cis-regulatory region binding"/>
    <property type="evidence" value="ECO:0007669"/>
    <property type="project" value="TreeGrafter"/>
</dbReference>
<dbReference type="PRINTS" id="PR00455">
    <property type="entry name" value="HTHTETR"/>
</dbReference>
<dbReference type="RefSeq" id="WP_169860816.1">
    <property type="nucleotide sequence ID" value="NZ_CP053021.1"/>
</dbReference>
<protein>
    <submittedName>
        <fullName evidence="4">Helix-turn-helix transcriptional regulator</fullName>
    </submittedName>
</protein>
<dbReference type="Gene3D" id="1.10.357.10">
    <property type="entry name" value="Tetracycline Repressor, domain 2"/>
    <property type="match status" value="1"/>
</dbReference>
<evidence type="ECO:0000259" key="3">
    <source>
        <dbReference type="PROSITE" id="PS50977"/>
    </source>
</evidence>
<sequence length="213" mass="23184">MGAQPIADPVLNAAASCIRRKGIDNVSLEEVAAEAGVSRTTLYRRFGNRESLFTALLMEGAKPFREWSHKILIGPGSVADRLETVLAHAILEMQHVGWLDRSLHSGMSPASARLFRAAQADGSTGSIASVLASLIDERATAAGVTLDDLTGWITDQMIVLASGEMWDEERLRSRLRYFVMPVLTAACEPPVAAMHERLDAIERKIDILMEKGA</sequence>
<accession>A0A6M4G5X7</accession>